<keyword evidence="2" id="KW-1185">Reference proteome</keyword>
<proteinExistence type="predicted"/>
<protein>
    <submittedName>
        <fullName evidence="1">Uncharacterized protein</fullName>
    </submittedName>
</protein>
<dbReference type="Proteomes" id="UP001056120">
    <property type="component" value="Linkage Group LG03"/>
</dbReference>
<name>A0ACB9JS59_9ASTR</name>
<organism evidence="1 2">
    <name type="scientific">Smallanthus sonchifolius</name>
    <dbReference type="NCBI Taxonomy" id="185202"/>
    <lineage>
        <taxon>Eukaryota</taxon>
        <taxon>Viridiplantae</taxon>
        <taxon>Streptophyta</taxon>
        <taxon>Embryophyta</taxon>
        <taxon>Tracheophyta</taxon>
        <taxon>Spermatophyta</taxon>
        <taxon>Magnoliopsida</taxon>
        <taxon>eudicotyledons</taxon>
        <taxon>Gunneridae</taxon>
        <taxon>Pentapetalae</taxon>
        <taxon>asterids</taxon>
        <taxon>campanulids</taxon>
        <taxon>Asterales</taxon>
        <taxon>Asteraceae</taxon>
        <taxon>Asteroideae</taxon>
        <taxon>Heliantheae alliance</taxon>
        <taxon>Millerieae</taxon>
        <taxon>Smallanthus</taxon>
    </lineage>
</organism>
<evidence type="ECO:0000313" key="1">
    <source>
        <dbReference type="EMBL" id="KAI3822797.1"/>
    </source>
</evidence>
<sequence>MGTIRTGSIGAVHEENTKEAQPFSTTATATTNHHKQQLDAGALFVLKSKGSWWHSGYHLTTSIVAPPLLSLPFAFASLGWTAGVLSLVIGAVVTFYSYNLISLVLEHHAELGHRHLRFRDMAYDILGPRWSKYYVGPIQFMVCYGAVVGQCLLGGQCLKAIYMLWNPNGTMKLYEFVIIFGVLMLILAQIPSFHSLRHINLISLVLCLLYSACATAASIYIGNSSKGPHKNYSLSSNDETRIFGIFNAMAIIATTYGNGIIPEIQATLAPPVKGKMFKGLCVCYTVVIVTFFSVAVSGYWAFGNESAGLILSNFIDHDGNPLVPRWFIMMINIFTILQLSAVAVVYLQPTNEVLERSFADPTSSEFSARNVIPRVISRSISVIFATTIAAMLPFFGDINAMIGAFGFLPLDFVLPVVFYNLTFNPSKRSPLFWLNSSIAVIFSAVGVTAAVAAVRQISLDAKTYKLEAIVRAESFKIETEREMMIRVETNGGARATLAPPVKGLCVCYTVVTVTFFSVAVSGYWAFGNESASLILSAVAVVYLQPINEILERTFADPTSSEFSARNVVPRVISRSISVILAITIAAMLPFFGDINAMIGVFGFLPLDFVLPAVFYNLTFKPSKRSPLFWLNSSIAVIFSAVGVTAAVAAVRQISLDDADL</sequence>
<accession>A0ACB9JS59</accession>
<reference evidence="2" key="1">
    <citation type="journal article" date="2022" name="Mol. Ecol. Resour.">
        <title>The genomes of chicory, endive, great burdock and yacon provide insights into Asteraceae palaeo-polyploidization history and plant inulin production.</title>
        <authorList>
            <person name="Fan W."/>
            <person name="Wang S."/>
            <person name="Wang H."/>
            <person name="Wang A."/>
            <person name="Jiang F."/>
            <person name="Liu H."/>
            <person name="Zhao H."/>
            <person name="Xu D."/>
            <person name="Zhang Y."/>
        </authorList>
    </citation>
    <scope>NUCLEOTIDE SEQUENCE [LARGE SCALE GENOMIC DNA]</scope>
    <source>
        <strain evidence="2">cv. Yunnan</strain>
    </source>
</reference>
<dbReference type="EMBL" id="CM042020">
    <property type="protein sequence ID" value="KAI3822797.1"/>
    <property type="molecule type" value="Genomic_DNA"/>
</dbReference>
<evidence type="ECO:0000313" key="2">
    <source>
        <dbReference type="Proteomes" id="UP001056120"/>
    </source>
</evidence>
<reference evidence="1 2" key="2">
    <citation type="journal article" date="2022" name="Mol. Ecol. Resour.">
        <title>The genomes of chicory, endive, great burdock and yacon provide insights into Asteraceae paleo-polyploidization history and plant inulin production.</title>
        <authorList>
            <person name="Fan W."/>
            <person name="Wang S."/>
            <person name="Wang H."/>
            <person name="Wang A."/>
            <person name="Jiang F."/>
            <person name="Liu H."/>
            <person name="Zhao H."/>
            <person name="Xu D."/>
            <person name="Zhang Y."/>
        </authorList>
    </citation>
    <scope>NUCLEOTIDE SEQUENCE [LARGE SCALE GENOMIC DNA]</scope>
    <source>
        <strain evidence="2">cv. Yunnan</strain>
        <tissue evidence="1">Leaves</tissue>
    </source>
</reference>
<comment type="caution">
    <text evidence="1">The sequence shown here is derived from an EMBL/GenBank/DDBJ whole genome shotgun (WGS) entry which is preliminary data.</text>
</comment>
<gene>
    <name evidence="1" type="ORF">L1987_10395</name>
</gene>